<dbReference type="AlphaFoldDB" id="V5YNT1"/>
<dbReference type="EMBL" id="AB853026">
    <property type="protein sequence ID" value="BAO19057.1"/>
    <property type="molecule type" value="Genomic_DNA"/>
</dbReference>
<reference evidence="1" key="2">
    <citation type="submission" date="2024-06" db="EMBL/GenBank/DDBJ databases">
        <authorList>
            <person name="Sakai Y."/>
            <person name="Fujii T."/>
        </authorList>
    </citation>
    <scope>NUCLEOTIDE SEQUENCE</scope>
    <source>
        <strain evidence="1">M701</strain>
        <plasmid evidence="1">pM7012</plasmid>
    </source>
</reference>
<accession>V5YNT1</accession>
<dbReference type="RefSeq" id="WP_023842600.1">
    <property type="nucleotide sequence ID" value="NC_022995.1"/>
</dbReference>
<reference evidence="1" key="1">
    <citation type="journal article" date="2014" name="Microbiology">
        <title>A 2,4-dichlorophenoxyacetic acid degradation plasmid pM7012 discloses distribution of an unclassified megaplasmid group across bacterial species.</title>
        <authorList>
            <person name="Sakai Y."/>
            <person name="Ogawa N."/>
            <person name="Shimomura Y."/>
            <person name="Fujii T."/>
        </authorList>
    </citation>
    <scope>NUCLEOTIDE SEQUENCE</scope>
    <source>
        <strain evidence="1">M701</strain>
    </source>
</reference>
<protein>
    <recommendedName>
        <fullName evidence="2">SMI1/KNR4 family protein</fullName>
    </recommendedName>
</protein>
<evidence type="ECO:0008006" key="2">
    <source>
        <dbReference type="Google" id="ProtNLM"/>
    </source>
</evidence>
<organism evidence="1">
    <name type="scientific">Burkholderia sp. M701</name>
    <dbReference type="NCBI Taxonomy" id="326454"/>
    <lineage>
        <taxon>Bacteria</taxon>
        <taxon>Pseudomonadati</taxon>
        <taxon>Pseudomonadota</taxon>
        <taxon>Betaproteobacteria</taxon>
        <taxon>Burkholderiales</taxon>
        <taxon>Burkholderiaceae</taxon>
        <taxon>Burkholderia</taxon>
    </lineage>
</organism>
<keyword evidence="1" id="KW-0614">Plasmid</keyword>
<geneLocation type="plasmid" evidence="1">
    <name>pM7012</name>
</geneLocation>
<sequence length="119" mass="13737">MNIIRTKPAVPFPVTDCRFSDVLYPLKTRVDDDEAMFFRAKDCGISHMFYGGVTDGAWYILGQKDGRWVFAYGDAGEDEEWVCCFESFPEVGEPYRPWFQQALVDFALRSPAPASRYYH</sequence>
<name>V5YNT1_9BURK</name>
<evidence type="ECO:0000313" key="1">
    <source>
        <dbReference type="EMBL" id="BAO19057.1"/>
    </source>
</evidence>
<proteinExistence type="predicted"/>